<evidence type="ECO:0000313" key="2">
    <source>
        <dbReference type="Proteomes" id="UP000503640"/>
    </source>
</evidence>
<dbReference type="Gene3D" id="3.20.20.70">
    <property type="entry name" value="Aldolase class I"/>
    <property type="match status" value="1"/>
</dbReference>
<accession>A0A7I9VH55</accession>
<proteinExistence type="predicted"/>
<dbReference type="RefSeq" id="WP_176062505.1">
    <property type="nucleotide sequence ID" value="NZ_BJTG01000001.1"/>
</dbReference>
<name>A0A7I9VH55_9BACT</name>
<dbReference type="AlphaFoldDB" id="A0A7I9VH55"/>
<evidence type="ECO:0008006" key="3">
    <source>
        <dbReference type="Google" id="ProtNLM"/>
    </source>
</evidence>
<dbReference type="EMBL" id="BJTG01000001">
    <property type="protein sequence ID" value="GEJ55726.1"/>
    <property type="molecule type" value="Genomic_DNA"/>
</dbReference>
<evidence type="ECO:0000313" key="1">
    <source>
        <dbReference type="EMBL" id="GEJ55726.1"/>
    </source>
</evidence>
<dbReference type="InterPro" id="IPR013785">
    <property type="entry name" value="Aldolase_TIM"/>
</dbReference>
<reference evidence="2" key="1">
    <citation type="journal article" date="2020" name="Appl. Environ. Microbiol.">
        <title>Diazotrophic Anaeromyxobacter Isolates from Soils.</title>
        <authorList>
            <person name="Masuda Y."/>
            <person name="Yamanaka H."/>
            <person name="Xu Z.X."/>
            <person name="Shiratori Y."/>
            <person name="Aono T."/>
            <person name="Amachi S."/>
            <person name="Senoo K."/>
            <person name="Itoh H."/>
        </authorList>
    </citation>
    <scope>NUCLEOTIDE SEQUENCE [LARGE SCALE GENOMIC DNA]</scope>
    <source>
        <strain evidence="2">R267</strain>
    </source>
</reference>
<dbReference type="Proteomes" id="UP000503640">
    <property type="component" value="Unassembled WGS sequence"/>
</dbReference>
<sequence length="237" mass="24738">MNAHVVYRGELRGGLGEAPRAIATCLVDLGLPCHLACAVCWRAGPPQVGGLAAARNHLLAAASCAPAERLRAVFYGGDVFTAPHAFAALLADAGAACEEHGRALEALVLSDGVGWTGEAVRDLARRGVRLVQVTLEGRAEVHDRQRPLAGGAGSFSHILASLRRRGGMPVVVRMNALAGDGEVDALAGVLDREGLFGGENPVRLFVSPPAPYREQVLELLELVEQVPAAARADPARA</sequence>
<keyword evidence="2" id="KW-1185">Reference proteome</keyword>
<comment type="caution">
    <text evidence="1">The sequence shown here is derived from an EMBL/GenBank/DDBJ whole genome shotgun (WGS) entry which is preliminary data.</text>
</comment>
<dbReference type="SUPFAM" id="SSF102114">
    <property type="entry name" value="Radical SAM enzymes"/>
    <property type="match status" value="1"/>
</dbReference>
<organism evidence="1 2">
    <name type="scientific">Anaeromyxobacter diazotrophicus</name>
    <dbReference type="NCBI Taxonomy" id="2590199"/>
    <lineage>
        <taxon>Bacteria</taxon>
        <taxon>Pseudomonadati</taxon>
        <taxon>Myxococcota</taxon>
        <taxon>Myxococcia</taxon>
        <taxon>Myxococcales</taxon>
        <taxon>Cystobacterineae</taxon>
        <taxon>Anaeromyxobacteraceae</taxon>
        <taxon>Anaeromyxobacter</taxon>
    </lineage>
</organism>
<gene>
    <name evidence="1" type="ORF">AMYX_04670</name>
</gene>
<dbReference type="InterPro" id="IPR058240">
    <property type="entry name" value="rSAM_sf"/>
</dbReference>
<protein>
    <recommendedName>
        <fullName evidence="3">Radical SAM domain protein</fullName>
    </recommendedName>
</protein>